<evidence type="ECO:0000313" key="3">
    <source>
        <dbReference type="Proteomes" id="UP000749471"/>
    </source>
</evidence>
<dbReference type="Pfam" id="PF01871">
    <property type="entry name" value="AMMECR1"/>
    <property type="match status" value="1"/>
</dbReference>
<dbReference type="InterPro" id="IPR027623">
    <property type="entry name" value="AmmeMemoSam_A"/>
</dbReference>
<comment type="caution">
    <text evidence="2">The sequence shown here is derived from an EMBL/GenBank/DDBJ whole genome shotgun (WGS) entry which is preliminary data.</text>
</comment>
<dbReference type="InterPro" id="IPR002733">
    <property type="entry name" value="AMMECR1_domain"/>
</dbReference>
<dbReference type="NCBIfam" id="TIGR04335">
    <property type="entry name" value="AmmeMemoSam_A"/>
    <property type="match status" value="1"/>
</dbReference>
<reference evidence="2 3" key="1">
    <citation type="submission" date="2021-06" db="EMBL/GenBank/DDBJ databases">
        <authorList>
            <person name="Sun Q."/>
            <person name="Li D."/>
        </authorList>
    </citation>
    <scope>NUCLEOTIDE SEQUENCE [LARGE SCALE GENOMIC DNA]</scope>
    <source>
        <strain evidence="2 3">MSJ-40</strain>
    </source>
</reference>
<dbReference type="EMBL" id="JAHLPM010000002">
    <property type="protein sequence ID" value="MBU5437065.1"/>
    <property type="molecule type" value="Genomic_DNA"/>
</dbReference>
<dbReference type="InterPro" id="IPR004183">
    <property type="entry name" value="Xdiol_dOase_suB"/>
</dbReference>
<dbReference type="PANTHER" id="PTHR13016">
    <property type="entry name" value="AMMECR1 HOMOLOG"/>
    <property type="match status" value="1"/>
</dbReference>
<keyword evidence="3" id="KW-1185">Reference proteome</keyword>
<dbReference type="RefSeq" id="WP_216516788.1">
    <property type="nucleotide sequence ID" value="NZ_JAHLPM010000002.1"/>
</dbReference>
<organism evidence="2 3">
    <name type="scientific">Tissierella simiarum</name>
    <dbReference type="NCBI Taxonomy" id="2841534"/>
    <lineage>
        <taxon>Bacteria</taxon>
        <taxon>Bacillati</taxon>
        <taxon>Bacillota</taxon>
        <taxon>Tissierellia</taxon>
        <taxon>Tissierellales</taxon>
        <taxon>Tissierellaceae</taxon>
        <taxon>Tissierella</taxon>
    </lineage>
</organism>
<proteinExistence type="predicted"/>
<dbReference type="PROSITE" id="PS51112">
    <property type="entry name" value="AMMECR1"/>
    <property type="match status" value="1"/>
</dbReference>
<dbReference type="InterPro" id="IPR023473">
    <property type="entry name" value="AMMECR1"/>
</dbReference>
<feature type="domain" description="AMMECR1" evidence="1">
    <location>
        <begin position="299"/>
        <end position="469"/>
    </location>
</feature>
<sequence length="469" mass="53147">MGRVLGGYLFPHPPIILEEIGKGEEEKASRTIEGLKALAKDIKEKGPDTIIVITPHGPLFADAISISIEEDLYGDFSSFGYGNLKFNYKNDLKLVNKIIHNSNKENIIIAEIDENFAKDYSIEKNLDHGTLVPLYFVDKEYTDYNLIHITYGLLSPRDLYKFGKIINKSVEGSEDNVVILASGDLSHRLSHKGPYSYSPYGEEFDKRIVDILKKGEMKSIITFDLNLSEKAGECGLRSLMILAGTLENYDIETKVLSYEGPYGVGYCTAKIDIKGKVENRDLLKVIDEEEIEKIQEIRNREDSYVKLARKSLEYYIKHGKYMTIPENIDNSILKTRKGVFVSIKKEGMLRGCIGTIEPTERNTGLEIIKNAVSAGLRDLRFDPVEEEELNSLVYSVDILSDPEPISSKSQLDVKRYGVIVTKSHRRGLLLPNLEGVETIEEQVSIALRKAGIKEEEDYTMERFEVIRHY</sequence>
<dbReference type="Proteomes" id="UP000749471">
    <property type="component" value="Unassembled WGS sequence"/>
</dbReference>
<name>A0ABS6E3P7_9FIRM</name>
<dbReference type="PANTHER" id="PTHR13016:SF0">
    <property type="entry name" value="AMME SYNDROME CANDIDATE GENE 1 PROTEIN"/>
    <property type="match status" value="1"/>
</dbReference>
<gene>
    <name evidence="2" type="primary">amrA</name>
    <name evidence="2" type="ORF">KQI42_03525</name>
</gene>
<dbReference type="NCBIfam" id="TIGR00296">
    <property type="entry name" value="TIGR00296 family protein"/>
    <property type="match status" value="1"/>
</dbReference>
<dbReference type="CDD" id="cd07951">
    <property type="entry name" value="ED_3B_N_AMMECR1"/>
    <property type="match status" value="1"/>
</dbReference>
<evidence type="ECO:0000259" key="1">
    <source>
        <dbReference type="PROSITE" id="PS51112"/>
    </source>
</evidence>
<protein>
    <submittedName>
        <fullName evidence="2">AmmeMemoRadiSam system protein A</fullName>
    </submittedName>
</protein>
<dbReference type="Pfam" id="PF02900">
    <property type="entry name" value="LigB"/>
    <property type="match status" value="1"/>
</dbReference>
<evidence type="ECO:0000313" key="2">
    <source>
        <dbReference type="EMBL" id="MBU5437065.1"/>
    </source>
</evidence>
<accession>A0ABS6E3P7</accession>